<dbReference type="HOGENOM" id="CLU_075817_3_0_6"/>
<dbReference type="InterPro" id="IPR024425">
    <property type="entry name" value="LiaF-like_C"/>
</dbReference>
<gene>
    <name evidence="2" type="ORF">C427_3998</name>
</gene>
<dbReference type="PANTHER" id="PTHR40763">
    <property type="entry name" value="MEMBRANE PROTEIN-RELATED"/>
    <property type="match status" value="1"/>
</dbReference>
<sequence>MTVILEDRPIENVREEVIDTLIYNYSHGVISSEAFERRLDQAMASQNHQEIFNLAADLDKTTDSEFNSQKERKFNVNYAASDNDETETIVNILGGSCRSGQWTVPREIRIITLFGGADIDFSDAIFTTPNVTIKILCLFGGTDISVPEDINIVSKAFCILGGIDNSAPSIASRQAPTLTIEGLVMFGGLDIKIKRTIKEKFIAFANQMKTIFNNRV</sequence>
<protein>
    <recommendedName>
        <fullName evidence="1">Cell wall-active antibiotics response LiaF-like C-terminal domain-containing protein</fullName>
    </recommendedName>
</protein>
<organism evidence="2 3">
    <name type="scientific">Paraglaciecola psychrophila 170</name>
    <dbReference type="NCBI Taxonomy" id="1129794"/>
    <lineage>
        <taxon>Bacteria</taxon>
        <taxon>Pseudomonadati</taxon>
        <taxon>Pseudomonadota</taxon>
        <taxon>Gammaproteobacteria</taxon>
        <taxon>Alteromonadales</taxon>
        <taxon>Alteromonadaceae</taxon>
        <taxon>Paraglaciecola</taxon>
    </lineage>
</organism>
<dbReference type="STRING" id="1129794.C427_3998"/>
<proteinExistence type="predicted"/>
<dbReference type="KEGG" id="gps:C427_3998"/>
<dbReference type="RefSeq" id="WP_007634489.1">
    <property type="nucleotide sequence ID" value="NC_020514.1"/>
</dbReference>
<dbReference type="PATRIC" id="fig|1129794.4.peg.3983"/>
<dbReference type="AlphaFoldDB" id="K6YSQ9"/>
<dbReference type="PANTHER" id="PTHR40763:SF5">
    <property type="entry name" value="MEMBRANE PROTEIN"/>
    <property type="match status" value="1"/>
</dbReference>
<dbReference type="eggNOG" id="COG4758">
    <property type="taxonomic scope" value="Bacteria"/>
</dbReference>
<dbReference type="Proteomes" id="UP000011864">
    <property type="component" value="Chromosome"/>
</dbReference>
<reference evidence="2 3" key="1">
    <citation type="journal article" date="2013" name="Genome Announc.">
        <title>Complete Genome Sequence of Glaciecola psychrophila Strain 170T.</title>
        <authorList>
            <person name="Yin J."/>
            <person name="Chen J."/>
            <person name="Liu G."/>
            <person name="Yu Y."/>
            <person name="Song L."/>
            <person name="Wang X."/>
            <person name="Qu X."/>
        </authorList>
    </citation>
    <scope>NUCLEOTIDE SEQUENCE [LARGE SCALE GENOMIC DNA]</scope>
    <source>
        <strain evidence="2 3">170</strain>
    </source>
</reference>
<dbReference type="Pfam" id="PF09922">
    <property type="entry name" value="LiaF-like_C"/>
    <property type="match status" value="1"/>
</dbReference>
<dbReference type="OrthoDB" id="3625082at2"/>
<name>K6YSQ9_9ALTE</name>
<dbReference type="EMBL" id="CP003837">
    <property type="protein sequence ID" value="AGH46103.1"/>
    <property type="molecule type" value="Genomic_DNA"/>
</dbReference>
<evidence type="ECO:0000313" key="2">
    <source>
        <dbReference type="EMBL" id="AGH46103.1"/>
    </source>
</evidence>
<evidence type="ECO:0000259" key="1">
    <source>
        <dbReference type="Pfam" id="PF09922"/>
    </source>
</evidence>
<accession>K6YSQ9</accession>
<keyword evidence="3" id="KW-1185">Reference proteome</keyword>
<feature type="domain" description="Cell wall-active antibiotics response LiaF-like C-terminal" evidence="1">
    <location>
        <begin position="101"/>
        <end position="164"/>
    </location>
</feature>
<evidence type="ECO:0000313" key="3">
    <source>
        <dbReference type="Proteomes" id="UP000011864"/>
    </source>
</evidence>